<dbReference type="InterPro" id="IPR000086">
    <property type="entry name" value="NUDIX_hydrolase_dom"/>
</dbReference>
<accession>A0A4R6JI65</accession>
<proteinExistence type="predicted"/>
<evidence type="ECO:0000313" key="2">
    <source>
        <dbReference type="EMBL" id="TDO35719.1"/>
    </source>
</evidence>
<name>A0A4R6JI65_9ACTN</name>
<evidence type="ECO:0000313" key="3">
    <source>
        <dbReference type="Proteomes" id="UP000295388"/>
    </source>
</evidence>
<organism evidence="2 3">
    <name type="scientific">Kribbella caucasensis</name>
    <dbReference type="NCBI Taxonomy" id="2512215"/>
    <lineage>
        <taxon>Bacteria</taxon>
        <taxon>Bacillati</taxon>
        <taxon>Actinomycetota</taxon>
        <taxon>Actinomycetes</taxon>
        <taxon>Propionibacteriales</taxon>
        <taxon>Kribbellaceae</taxon>
        <taxon>Kribbella</taxon>
    </lineage>
</organism>
<protein>
    <submittedName>
        <fullName evidence="2">8-oxo-dGTP pyrophosphatase MutT (NUDIX family)</fullName>
    </submittedName>
</protein>
<sequence>MTLHQDATDLLTNWNPPDAEQAGLRDHYVRHLAQYEDGLARSCRPEHVTASALVVDLSGSKVLLTLHRTVGRWLQLGGHCEPRDTTLAGAALREATEESGLPGLMIDPAPLQLSRHELLVGGCKGGYHLDVQFLVTATEGTEYLVSEESHDLGWFGVDALPDGIDETVEGLVNRAYRKVS</sequence>
<dbReference type="Gene3D" id="3.90.79.10">
    <property type="entry name" value="Nucleoside Triphosphate Pyrophosphohydrolase"/>
    <property type="match status" value="1"/>
</dbReference>
<dbReference type="SUPFAM" id="SSF55811">
    <property type="entry name" value="Nudix"/>
    <property type="match status" value="1"/>
</dbReference>
<dbReference type="InterPro" id="IPR015797">
    <property type="entry name" value="NUDIX_hydrolase-like_dom_sf"/>
</dbReference>
<dbReference type="Pfam" id="PF00293">
    <property type="entry name" value="NUDIX"/>
    <property type="match status" value="1"/>
</dbReference>
<dbReference type="Proteomes" id="UP000295388">
    <property type="component" value="Unassembled WGS sequence"/>
</dbReference>
<comment type="caution">
    <text evidence="2">The sequence shown here is derived from an EMBL/GenBank/DDBJ whole genome shotgun (WGS) entry which is preliminary data.</text>
</comment>
<dbReference type="CDD" id="cd03674">
    <property type="entry name" value="NUDIX_Hydrolase"/>
    <property type="match status" value="1"/>
</dbReference>
<dbReference type="OrthoDB" id="129709at2"/>
<reference evidence="2 3" key="1">
    <citation type="submission" date="2019-03" db="EMBL/GenBank/DDBJ databases">
        <title>Genomic Encyclopedia of Type Strains, Phase III (KMG-III): the genomes of soil and plant-associated and newly described type strains.</title>
        <authorList>
            <person name="Whitman W."/>
        </authorList>
    </citation>
    <scope>NUCLEOTIDE SEQUENCE [LARGE SCALE GENOMIC DNA]</scope>
    <source>
        <strain evidence="2 3">VKM Ac-2527</strain>
    </source>
</reference>
<evidence type="ECO:0000259" key="1">
    <source>
        <dbReference type="PROSITE" id="PS51462"/>
    </source>
</evidence>
<dbReference type="EMBL" id="SNWQ01000022">
    <property type="protein sequence ID" value="TDO35719.1"/>
    <property type="molecule type" value="Genomic_DNA"/>
</dbReference>
<dbReference type="AlphaFoldDB" id="A0A4R6JI65"/>
<feature type="domain" description="Nudix hydrolase" evidence="1">
    <location>
        <begin position="45"/>
        <end position="177"/>
    </location>
</feature>
<dbReference type="PROSITE" id="PS51462">
    <property type="entry name" value="NUDIX"/>
    <property type="match status" value="1"/>
</dbReference>
<gene>
    <name evidence="2" type="ORF">EV643_122130</name>
</gene>
<keyword evidence="3" id="KW-1185">Reference proteome</keyword>
<dbReference type="RefSeq" id="WP_133804470.1">
    <property type="nucleotide sequence ID" value="NZ_SNWQ01000022.1"/>
</dbReference>